<gene>
    <name evidence="2" type="ORF">BDK51DRAFT_40274</name>
</gene>
<feature type="region of interest" description="Disordered" evidence="1">
    <location>
        <begin position="217"/>
        <end position="246"/>
    </location>
</feature>
<dbReference type="EMBL" id="ML000870">
    <property type="protein sequence ID" value="RKO83763.1"/>
    <property type="molecule type" value="Genomic_DNA"/>
</dbReference>
<sequence>MPPEPDILRDVSSHAIEPVIESEHEDDHGQEDARLTSDITDSTTDRREESGRVNALLYRLGDALRLSEVATPRASTTGSSIDNGTNRKLDPLPVSKQPQELRDEDEGAVGFPDGLVDYPSHTPSIFASLTPKSPSSNLPKKPRLSASYSAVNTDSGFSRPASSAKRDWTLETFRSIESAQQSRPVSAYKTAPRYLPAMGPAPGEAAPGYDDVSFSKISRPGSSRVSLRAGRGGGAVAAGRGRGRAV</sequence>
<organism evidence="2 3">
    <name type="scientific">Blyttiomyces helicus</name>
    <dbReference type="NCBI Taxonomy" id="388810"/>
    <lineage>
        <taxon>Eukaryota</taxon>
        <taxon>Fungi</taxon>
        <taxon>Fungi incertae sedis</taxon>
        <taxon>Chytridiomycota</taxon>
        <taxon>Chytridiomycota incertae sedis</taxon>
        <taxon>Chytridiomycetes</taxon>
        <taxon>Chytridiomycetes incertae sedis</taxon>
        <taxon>Blyttiomyces</taxon>
    </lineage>
</organism>
<feature type="region of interest" description="Disordered" evidence="1">
    <location>
        <begin position="67"/>
        <end position="116"/>
    </location>
</feature>
<name>A0A4P9VYD5_9FUNG</name>
<evidence type="ECO:0000313" key="2">
    <source>
        <dbReference type="EMBL" id="RKO83763.1"/>
    </source>
</evidence>
<dbReference type="Proteomes" id="UP000269721">
    <property type="component" value="Unassembled WGS sequence"/>
</dbReference>
<feature type="compositionally biased region" description="Basic and acidic residues" evidence="1">
    <location>
        <begin position="1"/>
        <end position="12"/>
    </location>
</feature>
<feature type="region of interest" description="Disordered" evidence="1">
    <location>
        <begin position="1"/>
        <end position="51"/>
    </location>
</feature>
<reference evidence="3" key="1">
    <citation type="journal article" date="2018" name="Nat. Microbiol.">
        <title>Leveraging single-cell genomics to expand the fungal tree of life.</title>
        <authorList>
            <person name="Ahrendt S.R."/>
            <person name="Quandt C.A."/>
            <person name="Ciobanu D."/>
            <person name="Clum A."/>
            <person name="Salamov A."/>
            <person name="Andreopoulos B."/>
            <person name="Cheng J.F."/>
            <person name="Woyke T."/>
            <person name="Pelin A."/>
            <person name="Henrissat B."/>
            <person name="Reynolds N.K."/>
            <person name="Benny G.L."/>
            <person name="Smith M.E."/>
            <person name="James T.Y."/>
            <person name="Grigoriev I.V."/>
        </authorList>
    </citation>
    <scope>NUCLEOTIDE SEQUENCE [LARGE SCALE GENOMIC DNA]</scope>
</reference>
<feature type="compositionally biased region" description="Basic and acidic residues" evidence="1">
    <location>
        <begin position="21"/>
        <end position="35"/>
    </location>
</feature>
<keyword evidence="3" id="KW-1185">Reference proteome</keyword>
<proteinExistence type="predicted"/>
<evidence type="ECO:0000256" key="1">
    <source>
        <dbReference type="SAM" id="MobiDB-lite"/>
    </source>
</evidence>
<protein>
    <submittedName>
        <fullName evidence="2">Uncharacterized protein</fullName>
    </submittedName>
</protein>
<accession>A0A4P9VYD5</accession>
<evidence type="ECO:0000313" key="3">
    <source>
        <dbReference type="Proteomes" id="UP000269721"/>
    </source>
</evidence>
<feature type="compositionally biased region" description="Polar residues" evidence="1">
    <location>
        <begin position="73"/>
        <end position="84"/>
    </location>
</feature>
<dbReference type="AlphaFoldDB" id="A0A4P9VYD5"/>